<evidence type="ECO:0000313" key="2">
    <source>
        <dbReference type="EMBL" id="KAK7024466.1"/>
    </source>
</evidence>
<evidence type="ECO:0000313" key="3">
    <source>
        <dbReference type="Proteomes" id="UP001383192"/>
    </source>
</evidence>
<keyword evidence="3" id="KW-1185">Reference proteome</keyword>
<feature type="region of interest" description="Disordered" evidence="1">
    <location>
        <begin position="262"/>
        <end position="282"/>
    </location>
</feature>
<comment type="caution">
    <text evidence="2">The sequence shown here is derived from an EMBL/GenBank/DDBJ whole genome shotgun (WGS) entry which is preliminary data.</text>
</comment>
<dbReference type="Proteomes" id="UP001383192">
    <property type="component" value="Unassembled WGS sequence"/>
</dbReference>
<dbReference type="EMBL" id="JAYKXP010000123">
    <property type="protein sequence ID" value="KAK7024466.1"/>
    <property type="molecule type" value="Genomic_DNA"/>
</dbReference>
<evidence type="ECO:0000256" key="1">
    <source>
        <dbReference type="SAM" id="MobiDB-lite"/>
    </source>
</evidence>
<feature type="region of interest" description="Disordered" evidence="1">
    <location>
        <begin position="21"/>
        <end position="57"/>
    </location>
</feature>
<proteinExistence type="predicted"/>
<name>A0AAW0BEI7_9AGAR</name>
<feature type="compositionally biased region" description="Basic and acidic residues" evidence="1">
    <location>
        <begin position="265"/>
        <end position="278"/>
    </location>
</feature>
<gene>
    <name evidence="2" type="ORF">VNI00_016263</name>
</gene>
<dbReference type="AlphaFoldDB" id="A0AAW0BEI7"/>
<organism evidence="2 3">
    <name type="scientific">Paramarasmius palmivorus</name>
    <dbReference type="NCBI Taxonomy" id="297713"/>
    <lineage>
        <taxon>Eukaryota</taxon>
        <taxon>Fungi</taxon>
        <taxon>Dikarya</taxon>
        <taxon>Basidiomycota</taxon>
        <taxon>Agaricomycotina</taxon>
        <taxon>Agaricomycetes</taxon>
        <taxon>Agaricomycetidae</taxon>
        <taxon>Agaricales</taxon>
        <taxon>Marasmiineae</taxon>
        <taxon>Marasmiaceae</taxon>
        <taxon>Paramarasmius</taxon>
    </lineage>
</organism>
<accession>A0AAW0BEI7</accession>
<feature type="compositionally biased region" description="Basic and acidic residues" evidence="1">
    <location>
        <begin position="306"/>
        <end position="318"/>
    </location>
</feature>
<feature type="region of interest" description="Disordered" evidence="1">
    <location>
        <begin position="299"/>
        <end position="351"/>
    </location>
</feature>
<feature type="compositionally biased region" description="Acidic residues" evidence="1">
    <location>
        <begin position="24"/>
        <end position="35"/>
    </location>
</feature>
<sequence length="351" mass="38082">MSIIGSSCPFIGWPLSRLTKSAQDDDYEDEEEDPATTDFHHGPSNVESDASEDPNVERETDVIIACRKVRAALLVQTAIQAASTARAPTKSALLPILSTSPSVLGTSTSTPVSKVTMIEGILGTLASIQHSLDVRALAEQGLHRGQRELERRRVILKRSTRDPRILCALLRLVDPSQDTLDPDRLSMLLTALQVRHSTFDIEAAGFQFTEDKVQIVDKSRKVLAAYHPRELFMDSLLPWKPGQVDFGMSGLLDVPSSLPPRIRGAGKDIEEPVVKDKSSSGSLQPLNLSTLCQALRTGSLSPARYPSKEKASSKHPEEGSPDPMIVDERAGPSSQKAAGEDNVEDASADED</sequence>
<reference evidence="2 3" key="1">
    <citation type="submission" date="2024-01" db="EMBL/GenBank/DDBJ databases">
        <title>A draft genome for a cacao thread blight-causing isolate of Paramarasmius palmivorus.</title>
        <authorList>
            <person name="Baruah I.K."/>
            <person name="Bukari Y."/>
            <person name="Amoako-Attah I."/>
            <person name="Meinhardt L.W."/>
            <person name="Bailey B.A."/>
            <person name="Cohen S.P."/>
        </authorList>
    </citation>
    <scope>NUCLEOTIDE SEQUENCE [LARGE SCALE GENOMIC DNA]</scope>
    <source>
        <strain evidence="2 3">GH-12</strain>
    </source>
</reference>
<protein>
    <submittedName>
        <fullName evidence="2">Uncharacterized protein</fullName>
    </submittedName>
</protein>
<feature type="compositionally biased region" description="Acidic residues" evidence="1">
    <location>
        <begin position="341"/>
        <end position="351"/>
    </location>
</feature>